<dbReference type="EMBL" id="JASCZI010151687">
    <property type="protein sequence ID" value="MED6174081.1"/>
    <property type="molecule type" value="Genomic_DNA"/>
</dbReference>
<feature type="compositionally biased region" description="Acidic residues" evidence="1">
    <location>
        <begin position="43"/>
        <end position="69"/>
    </location>
</feature>
<keyword evidence="3" id="KW-1185">Reference proteome</keyword>
<sequence length="136" mass="15837">VANQKTCRNNDPLDDFDGFIAQDFQDPQGDAVVPIEEHPKEDPMEEDEGDEEMADTDLEDEDLSEEEELSAGLEPKGSGVIYYEIEKCEKYEDTNERADWDLAVVKMRRYHFDNEPFIHPLHSIRFDPDRPYEIPD</sequence>
<comment type="caution">
    <text evidence="2">The sequence shown here is derived from an EMBL/GenBank/DDBJ whole genome shotgun (WGS) entry which is preliminary data.</text>
</comment>
<evidence type="ECO:0000256" key="1">
    <source>
        <dbReference type="SAM" id="MobiDB-lite"/>
    </source>
</evidence>
<proteinExistence type="predicted"/>
<name>A0ABU6VLF6_9FABA</name>
<evidence type="ECO:0000313" key="2">
    <source>
        <dbReference type="EMBL" id="MED6174081.1"/>
    </source>
</evidence>
<feature type="region of interest" description="Disordered" evidence="1">
    <location>
        <begin position="1"/>
        <end position="75"/>
    </location>
</feature>
<gene>
    <name evidence="2" type="ORF">PIB30_065448</name>
</gene>
<accession>A0ABU6VLF6</accession>
<feature type="non-terminal residue" evidence="2">
    <location>
        <position position="1"/>
    </location>
</feature>
<protein>
    <submittedName>
        <fullName evidence="2">Uncharacterized protein</fullName>
    </submittedName>
</protein>
<organism evidence="2 3">
    <name type="scientific">Stylosanthes scabra</name>
    <dbReference type="NCBI Taxonomy" id="79078"/>
    <lineage>
        <taxon>Eukaryota</taxon>
        <taxon>Viridiplantae</taxon>
        <taxon>Streptophyta</taxon>
        <taxon>Embryophyta</taxon>
        <taxon>Tracheophyta</taxon>
        <taxon>Spermatophyta</taxon>
        <taxon>Magnoliopsida</taxon>
        <taxon>eudicotyledons</taxon>
        <taxon>Gunneridae</taxon>
        <taxon>Pentapetalae</taxon>
        <taxon>rosids</taxon>
        <taxon>fabids</taxon>
        <taxon>Fabales</taxon>
        <taxon>Fabaceae</taxon>
        <taxon>Papilionoideae</taxon>
        <taxon>50 kb inversion clade</taxon>
        <taxon>dalbergioids sensu lato</taxon>
        <taxon>Dalbergieae</taxon>
        <taxon>Pterocarpus clade</taxon>
        <taxon>Stylosanthes</taxon>
    </lineage>
</organism>
<dbReference type="Proteomes" id="UP001341840">
    <property type="component" value="Unassembled WGS sequence"/>
</dbReference>
<reference evidence="2 3" key="1">
    <citation type="journal article" date="2023" name="Plants (Basel)">
        <title>Bridging the Gap: Combining Genomics and Transcriptomics Approaches to Understand Stylosanthes scabra, an Orphan Legume from the Brazilian Caatinga.</title>
        <authorList>
            <person name="Ferreira-Neto J.R.C."/>
            <person name="da Silva M.D."/>
            <person name="Binneck E."/>
            <person name="de Melo N.F."/>
            <person name="da Silva R.H."/>
            <person name="de Melo A.L.T.M."/>
            <person name="Pandolfi V."/>
            <person name="Bustamante F.O."/>
            <person name="Brasileiro-Vidal A.C."/>
            <person name="Benko-Iseppon A.M."/>
        </authorList>
    </citation>
    <scope>NUCLEOTIDE SEQUENCE [LARGE SCALE GENOMIC DNA]</scope>
    <source>
        <tissue evidence="2">Leaves</tissue>
    </source>
</reference>
<evidence type="ECO:0000313" key="3">
    <source>
        <dbReference type="Proteomes" id="UP001341840"/>
    </source>
</evidence>